<feature type="transmembrane region" description="Helical" evidence="7">
    <location>
        <begin position="328"/>
        <end position="350"/>
    </location>
</feature>
<evidence type="ECO:0000256" key="5">
    <source>
        <dbReference type="ARBA" id="ARBA00023136"/>
    </source>
</evidence>
<dbReference type="EMBL" id="CP141615">
    <property type="protein sequence ID" value="WRP17896.1"/>
    <property type="molecule type" value="Genomic_DNA"/>
</dbReference>
<feature type="transmembrane region" description="Helical" evidence="7">
    <location>
        <begin position="412"/>
        <end position="440"/>
    </location>
</feature>
<accession>A0ABZ1BZG7</accession>
<evidence type="ECO:0000259" key="8">
    <source>
        <dbReference type="Pfam" id="PF03600"/>
    </source>
</evidence>
<dbReference type="Proteomes" id="UP001332192">
    <property type="component" value="Chromosome"/>
</dbReference>
<dbReference type="Pfam" id="PF03600">
    <property type="entry name" value="CitMHS"/>
    <property type="match status" value="1"/>
</dbReference>
<evidence type="ECO:0000256" key="6">
    <source>
        <dbReference type="SAM" id="MobiDB-lite"/>
    </source>
</evidence>
<evidence type="ECO:0000256" key="1">
    <source>
        <dbReference type="ARBA" id="ARBA00004141"/>
    </source>
</evidence>
<feature type="domain" description="Citrate transporter-like" evidence="8">
    <location>
        <begin position="49"/>
        <end position="418"/>
    </location>
</feature>
<evidence type="ECO:0000256" key="3">
    <source>
        <dbReference type="ARBA" id="ARBA00022692"/>
    </source>
</evidence>
<keyword evidence="2" id="KW-0813">Transport</keyword>
<feature type="transmembrane region" description="Helical" evidence="7">
    <location>
        <begin position="269"/>
        <end position="286"/>
    </location>
</feature>
<gene>
    <name evidence="9" type="ORF">U7230_02470</name>
</gene>
<evidence type="ECO:0000313" key="10">
    <source>
        <dbReference type="Proteomes" id="UP001332192"/>
    </source>
</evidence>
<protein>
    <submittedName>
        <fullName evidence="9">SLC13 family permease</fullName>
    </submittedName>
</protein>
<dbReference type="PANTHER" id="PTHR43568">
    <property type="entry name" value="P PROTEIN"/>
    <property type="match status" value="1"/>
</dbReference>
<feature type="transmembrane region" description="Helical" evidence="7">
    <location>
        <begin position="157"/>
        <end position="185"/>
    </location>
</feature>
<evidence type="ECO:0000256" key="4">
    <source>
        <dbReference type="ARBA" id="ARBA00022989"/>
    </source>
</evidence>
<sequence length="481" mass="51974">MQRVAAFFALVGAVALVTWQTGFTPSQVLSVTVFAAFIVGTLLYWPFRLAFAFVGVAILLAARLVDIPHLIEFASLDVILFLIGMMTVIGFLEERHFFEAAVEKALPYVGGSAYTLMGAIMLMAFVSAALVDEVTSILFMSAIVIRIARRFHLDPVPYIIMTVFATNIGSSATVVGNPIGVLIALRAGLTFPDFLRWATPIALAALLLTIALSFLYYRRHMHDLHVAIHREGLAGAATRGEAEEPAAAAEASGSDGEGGEGAHERRGSLLFPSLLFLGTVAGLILHKQIEHWLHLGTNTMLVGVALAAAGIVLFVERHRARELVERRVDWWTLAFFLLLFASAGTLRYAGVTEHIAQGMVRLTGGALTPLLITITWSIGALTSVMDNVLAVASFIPIVGDLASQGIQVAPLWWGMLFGGTILGNLTLIGSTANIVVLGLLERHERRSVGFMEWFWPGALTSIPSLALATLLLWLQLPLLTR</sequence>
<feature type="region of interest" description="Disordered" evidence="6">
    <location>
        <begin position="244"/>
        <end position="264"/>
    </location>
</feature>
<dbReference type="InterPro" id="IPR004680">
    <property type="entry name" value="Cit_transptr-like_dom"/>
</dbReference>
<feature type="transmembrane region" description="Helical" evidence="7">
    <location>
        <begin position="292"/>
        <end position="316"/>
    </location>
</feature>
<dbReference type="RefSeq" id="WP_324717167.1">
    <property type="nucleotide sequence ID" value="NZ_CP141615.1"/>
</dbReference>
<feature type="transmembrane region" description="Helical" evidence="7">
    <location>
        <begin position="112"/>
        <end position="145"/>
    </location>
</feature>
<name>A0ABZ1BZG7_9FIRM</name>
<feature type="transmembrane region" description="Helical" evidence="7">
    <location>
        <begin position="197"/>
        <end position="217"/>
    </location>
</feature>
<keyword evidence="5 7" id="KW-0472">Membrane</keyword>
<evidence type="ECO:0000313" key="9">
    <source>
        <dbReference type="EMBL" id="WRP17896.1"/>
    </source>
</evidence>
<dbReference type="InterPro" id="IPR051475">
    <property type="entry name" value="Diverse_Ion_Transporter"/>
</dbReference>
<keyword evidence="10" id="KW-1185">Reference proteome</keyword>
<feature type="transmembrane region" description="Helical" evidence="7">
    <location>
        <begin position="74"/>
        <end position="92"/>
    </location>
</feature>
<comment type="subcellular location">
    <subcellularLocation>
        <location evidence="1">Membrane</location>
        <topology evidence="1">Multi-pass membrane protein</topology>
    </subcellularLocation>
</comment>
<organism evidence="9 10">
    <name type="scientific">Carboxydichorda subterranea</name>
    <dbReference type="NCBI Taxonomy" id="3109565"/>
    <lineage>
        <taxon>Bacteria</taxon>
        <taxon>Bacillati</taxon>
        <taxon>Bacillota</taxon>
        <taxon>Limnochordia</taxon>
        <taxon>Limnochordales</taxon>
        <taxon>Geochordaceae</taxon>
        <taxon>Carboxydichorda</taxon>
    </lineage>
</organism>
<proteinExistence type="predicted"/>
<dbReference type="PANTHER" id="PTHR43568:SF1">
    <property type="entry name" value="P PROTEIN"/>
    <property type="match status" value="1"/>
</dbReference>
<keyword evidence="3 7" id="KW-0812">Transmembrane</keyword>
<feature type="transmembrane region" description="Helical" evidence="7">
    <location>
        <begin position="362"/>
        <end position="381"/>
    </location>
</feature>
<keyword evidence="4 7" id="KW-1133">Transmembrane helix</keyword>
<reference evidence="9 10" key="1">
    <citation type="journal article" date="2024" name="Front. Microbiol.">
        <title>Novel thermophilic genera Geochorda gen. nov. and Carboxydochorda gen. nov. from the deep terrestrial subsurface reveal the ecophysiological diversity in the class Limnochordia.</title>
        <authorList>
            <person name="Karnachuk O.V."/>
            <person name="Lukina A.P."/>
            <person name="Avakyan M.R."/>
            <person name="Kadnikov V.V."/>
            <person name="Begmatov S."/>
            <person name="Beletsky A.V."/>
            <person name="Vlasova K.G."/>
            <person name="Novikov A.A."/>
            <person name="Shcherbakova V.A."/>
            <person name="Mardanov A.V."/>
            <person name="Ravin N.V."/>
        </authorList>
    </citation>
    <scope>NUCLEOTIDE SEQUENCE [LARGE SCALE GENOMIC DNA]</scope>
    <source>
        <strain evidence="9 10">L945</strain>
    </source>
</reference>
<evidence type="ECO:0000256" key="7">
    <source>
        <dbReference type="SAM" id="Phobius"/>
    </source>
</evidence>
<feature type="compositionally biased region" description="Low complexity" evidence="6">
    <location>
        <begin position="244"/>
        <end position="254"/>
    </location>
</feature>
<evidence type="ECO:0000256" key="2">
    <source>
        <dbReference type="ARBA" id="ARBA00022448"/>
    </source>
</evidence>
<feature type="transmembrane region" description="Helical" evidence="7">
    <location>
        <begin position="452"/>
        <end position="474"/>
    </location>
</feature>